<reference evidence="3" key="1">
    <citation type="submission" date="2017-04" db="EMBL/GenBank/DDBJ databases">
        <authorList>
            <person name="Varghese N."/>
            <person name="Submissions S."/>
        </authorList>
    </citation>
    <scope>NUCLEOTIDE SEQUENCE [LARGE SCALE GENOMIC DNA]</scope>
    <source>
        <strain evidence="3">DSM 16537</strain>
    </source>
</reference>
<dbReference type="EMBL" id="LT838813">
    <property type="protein sequence ID" value="SMD43171.1"/>
    <property type="molecule type" value="Genomic_DNA"/>
</dbReference>
<evidence type="ECO:0000313" key="3">
    <source>
        <dbReference type="Proteomes" id="UP000192333"/>
    </source>
</evidence>
<dbReference type="InterPro" id="IPR029058">
    <property type="entry name" value="AB_hydrolase_fold"/>
</dbReference>
<name>A0A1W2H2Q2_9BACT</name>
<evidence type="ECO:0000313" key="2">
    <source>
        <dbReference type="EMBL" id="SMD43171.1"/>
    </source>
</evidence>
<dbReference type="InterPro" id="IPR005645">
    <property type="entry name" value="FSH-like_dom"/>
</dbReference>
<gene>
    <name evidence="2" type="ORF">SAMN00777080_1752</name>
</gene>
<evidence type="ECO:0000259" key="1">
    <source>
        <dbReference type="Pfam" id="PF03959"/>
    </source>
</evidence>
<dbReference type="STRING" id="758820.SAMN00777080_1752"/>
<dbReference type="RefSeq" id="WP_084119909.1">
    <property type="nucleotide sequence ID" value="NZ_LT838813.1"/>
</dbReference>
<dbReference type="Proteomes" id="UP000192333">
    <property type="component" value="Chromosome I"/>
</dbReference>
<feature type="domain" description="Serine hydrolase" evidence="1">
    <location>
        <begin position="26"/>
        <end position="201"/>
    </location>
</feature>
<dbReference type="AlphaFoldDB" id="A0A1W2H2Q2"/>
<accession>A0A1W2H2Q2</accession>
<organism evidence="2 3">
    <name type="scientific">Aquiflexum balticum DSM 16537</name>
    <dbReference type="NCBI Taxonomy" id="758820"/>
    <lineage>
        <taxon>Bacteria</taxon>
        <taxon>Pseudomonadati</taxon>
        <taxon>Bacteroidota</taxon>
        <taxon>Cytophagia</taxon>
        <taxon>Cytophagales</taxon>
        <taxon>Cyclobacteriaceae</taxon>
        <taxon>Aquiflexum</taxon>
    </lineage>
</organism>
<dbReference type="Pfam" id="PF03959">
    <property type="entry name" value="FSH1"/>
    <property type="match status" value="1"/>
</dbReference>
<protein>
    <submittedName>
        <fullName evidence="2">Predicted esterase</fullName>
    </submittedName>
</protein>
<sequence length="213" mass="24178">MKSSIRYQHIAHYSTSHVINRDEKEIIIALHGYGQLAEFFIKKFEPLYKEDRLIVVPEATNYAYAKGFSGKVGANWMTHHERESAIENNHNYLNSLLNALLIKYTIKPTIKILGFSQGAATATRWVSQLNVPVKSLVLWAGGFAHDLDFEEIGEKLKDSEVLFVTGDSDDLITPESISKQDELISRLSCEVKKLQFEGGHELDLPLLKKIFDQ</sequence>
<proteinExistence type="predicted"/>
<dbReference type="OrthoDB" id="595091at2"/>
<dbReference type="Gene3D" id="3.40.50.1820">
    <property type="entry name" value="alpha/beta hydrolase"/>
    <property type="match status" value="1"/>
</dbReference>
<dbReference type="SUPFAM" id="SSF53474">
    <property type="entry name" value="alpha/beta-Hydrolases"/>
    <property type="match status" value="1"/>
</dbReference>
<keyword evidence="3" id="KW-1185">Reference proteome</keyword>